<feature type="transmembrane region" description="Helical" evidence="6">
    <location>
        <begin position="7"/>
        <end position="28"/>
    </location>
</feature>
<reference evidence="7 8" key="1">
    <citation type="journal article" date="2015" name="Genome Announc.">
        <title>Expanding the biotechnology potential of lactobacilli through comparative genomics of 213 strains and associated genera.</title>
        <authorList>
            <person name="Sun Z."/>
            <person name="Harris H.M."/>
            <person name="McCann A."/>
            <person name="Guo C."/>
            <person name="Argimon S."/>
            <person name="Zhang W."/>
            <person name="Yang X."/>
            <person name="Jeffery I.B."/>
            <person name="Cooney J.C."/>
            <person name="Kagawa T.F."/>
            <person name="Liu W."/>
            <person name="Song Y."/>
            <person name="Salvetti E."/>
            <person name="Wrobel A."/>
            <person name="Rasinkangas P."/>
            <person name="Parkhill J."/>
            <person name="Rea M.C."/>
            <person name="O'Sullivan O."/>
            <person name="Ritari J."/>
            <person name="Douillard F.P."/>
            <person name="Paul Ross R."/>
            <person name="Yang R."/>
            <person name="Briner A.E."/>
            <person name="Felis G.E."/>
            <person name="de Vos W.M."/>
            <person name="Barrangou R."/>
            <person name="Klaenhammer T.R."/>
            <person name="Caufield P.W."/>
            <person name="Cui Y."/>
            <person name="Zhang H."/>
            <person name="O'Toole P.W."/>
        </authorList>
    </citation>
    <scope>NUCLEOTIDE SEQUENCE [LARGE SCALE GENOMIC DNA]</scope>
    <source>
        <strain evidence="7 8">DSM 20623</strain>
    </source>
</reference>
<evidence type="ECO:0000256" key="3">
    <source>
        <dbReference type="ARBA" id="ARBA00022692"/>
    </source>
</evidence>
<feature type="transmembrane region" description="Helical" evidence="6">
    <location>
        <begin position="69"/>
        <end position="87"/>
    </location>
</feature>
<protein>
    <recommendedName>
        <fullName evidence="6">Probable membrane transporter protein</fullName>
    </recommendedName>
</protein>
<evidence type="ECO:0000256" key="4">
    <source>
        <dbReference type="ARBA" id="ARBA00022989"/>
    </source>
</evidence>
<feature type="transmembrane region" description="Helical" evidence="6">
    <location>
        <begin position="34"/>
        <end position="57"/>
    </location>
</feature>
<keyword evidence="6" id="KW-1003">Cell membrane</keyword>
<dbReference type="InterPro" id="IPR051598">
    <property type="entry name" value="TSUP/Inactive_protease-like"/>
</dbReference>
<evidence type="ECO:0000256" key="1">
    <source>
        <dbReference type="ARBA" id="ARBA00004141"/>
    </source>
</evidence>
<comment type="similarity">
    <text evidence="2 6">Belongs to the 4-toluene sulfonate uptake permease (TSUP) (TC 2.A.102) family.</text>
</comment>
<keyword evidence="3 6" id="KW-0812">Transmembrane</keyword>
<dbReference type="Proteomes" id="UP000051658">
    <property type="component" value="Unassembled WGS sequence"/>
</dbReference>
<dbReference type="PANTHER" id="PTHR43701">
    <property type="entry name" value="MEMBRANE TRANSPORTER PROTEIN MJ0441-RELATED"/>
    <property type="match status" value="1"/>
</dbReference>
<dbReference type="AlphaFoldDB" id="A0A0R2HZR0"/>
<evidence type="ECO:0000256" key="2">
    <source>
        <dbReference type="ARBA" id="ARBA00009142"/>
    </source>
</evidence>
<sequence length="259" mass="27829">MTGLIYFLIIIFANTIGAISGMGGGVIIKPLLDAIGAHSLSAISFYSSIAVFTMAIVSTIKQLNNGIKVQLIPVLTLSIGSVIGGFLGNELFEGALRLFGGEVRVQWLQILVTIASLLFALLYTKKKWKPLAFQSVLVYLLVGAFLGGLSTFLGIGGGPINVAILMLFFGLDIKDATVYSIITIFFSQLAKLGIIGISGRYRHYDLTMLYWIIPAAIVGGFMGAKLSGLFSEQVVLKIYQVVVIFVIILNGINGIMLLK</sequence>
<evidence type="ECO:0000313" key="8">
    <source>
        <dbReference type="Proteomes" id="UP000051658"/>
    </source>
</evidence>
<evidence type="ECO:0000256" key="6">
    <source>
        <dbReference type="RuleBase" id="RU363041"/>
    </source>
</evidence>
<name>A0A0R2HZR0_CARDV</name>
<gene>
    <name evidence="7" type="ORF">IV74_GL001286</name>
</gene>
<keyword evidence="8" id="KW-1185">Reference proteome</keyword>
<keyword evidence="4 6" id="KW-1133">Transmembrane helix</keyword>
<evidence type="ECO:0000256" key="5">
    <source>
        <dbReference type="ARBA" id="ARBA00023136"/>
    </source>
</evidence>
<feature type="transmembrane region" description="Helical" evidence="6">
    <location>
        <begin position="209"/>
        <end position="226"/>
    </location>
</feature>
<dbReference type="eggNOG" id="COG0730">
    <property type="taxonomic scope" value="Bacteria"/>
</dbReference>
<evidence type="ECO:0000313" key="7">
    <source>
        <dbReference type="EMBL" id="KRN58027.1"/>
    </source>
</evidence>
<organism evidence="7 8">
    <name type="scientific">Carnobacterium divergens DSM 20623</name>
    <dbReference type="NCBI Taxonomy" id="1449336"/>
    <lineage>
        <taxon>Bacteria</taxon>
        <taxon>Bacillati</taxon>
        <taxon>Bacillota</taxon>
        <taxon>Bacilli</taxon>
        <taxon>Lactobacillales</taxon>
        <taxon>Carnobacteriaceae</taxon>
        <taxon>Carnobacterium</taxon>
    </lineage>
</organism>
<dbReference type="RefSeq" id="WP_034568184.1">
    <property type="nucleotide sequence ID" value="NZ_JQBS01000001.1"/>
</dbReference>
<comment type="caution">
    <text evidence="7">The sequence shown here is derived from an EMBL/GenBank/DDBJ whole genome shotgun (WGS) entry which is preliminary data.</text>
</comment>
<dbReference type="InterPro" id="IPR002781">
    <property type="entry name" value="TM_pro_TauE-like"/>
</dbReference>
<feature type="transmembrane region" description="Helical" evidence="6">
    <location>
        <begin position="136"/>
        <end position="156"/>
    </location>
</feature>
<dbReference type="GeneID" id="89589784"/>
<feature type="transmembrane region" description="Helical" evidence="6">
    <location>
        <begin position="176"/>
        <end position="197"/>
    </location>
</feature>
<dbReference type="PATRIC" id="fig|1449336.4.peg.1312"/>
<comment type="subcellular location">
    <subcellularLocation>
        <location evidence="6">Cell membrane</location>
        <topology evidence="6">Multi-pass membrane protein</topology>
    </subcellularLocation>
    <subcellularLocation>
        <location evidence="1">Membrane</location>
        <topology evidence="1">Multi-pass membrane protein</topology>
    </subcellularLocation>
</comment>
<keyword evidence="5 6" id="KW-0472">Membrane</keyword>
<feature type="transmembrane region" description="Helical" evidence="6">
    <location>
        <begin position="238"/>
        <end position="258"/>
    </location>
</feature>
<proteinExistence type="inferred from homology"/>
<feature type="transmembrane region" description="Helical" evidence="6">
    <location>
        <begin position="107"/>
        <end position="124"/>
    </location>
</feature>
<accession>A0A0R2HZR0</accession>
<dbReference type="GO" id="GO:0005886">
    <property type="term" value="C:plasma membrane"/>
    <property type="evidence" value="ECO:0007669"/>
    <property type="project" value="UniProtKB-SubCell"/>
</dbReference>
<dbReference type="PANTHER" id="PTHR43701:SF2">
    <property type="entry name" value="MEMBRANE TRANSPORTER PROTEIN YJNA-RELATED"/>
    <property type="match status" value="1"/>
</dbReference>
<dbReference type="EMBL" id="JQBS01000001">
    <property type="protein sequence ID" value="KRN58027.1"/>
    <property type="molecule type" value="Genomic_DNA"/>
</dbReference>
<dbReference type="Pfam" id="PF01925">
    <property type="entry name" value="TauE"/>
    <property type="match status" value="1"/>
</dbReference>